<comment type="caution">
    <text evidence="1">The sequence shown here is derived from an EMBL/GenBank/DDBJ whole genome shotgun (WGS) entry which is preliminary data.</text>
</comment>
<keyword evidence="2" id="KW-1185">Reference proteome</keyword>
<organism evidence="1 2">
    <name type="scientific">Cinchona calisaya</name>
    <dbReference type="NCBI Taxonomy" id="153742"/>
    <lineage>
        <taxon>Eukaryota</taxon>
        <taxon>Viridiplantae</taxon>
        <taxon>Streptophyta</taxon>
        <taxon>Embryophyta</taxon>
        <taxon>Tracheophyta</taxon>
        <taxon>Spermatophyta</taxon>
        <taxon>Magnoliopsida</taxon>
        <taxon>eudicotyledons</taxon>
        <taxon>Gunneridae</taxon>
        <taxon>Pentapetalae</taxon>
        <taxon>asterids</taxon>
        <taxon>lamiids</taxon>
        <taxon>Gentianales</taxon>
        <taxon>Rubiaceae</taxon>
        <taxon>Cinchonoideae</taxon>
        <taxon>Cinchoneae</taxon>
        <taxon>Cinchona</taxon>
    </lineage>
</organism>
<protein>
    <submittedName>
        <fullName evidence="1">Uncharacterized protein</fullName>
    </submittedName>
</protein>
<dbReference type="AlphaFoldDB" id="A0ABD2Z2Z5"/>
<evidence type="ECO:0000313" key="1">
    <source>
        <dbReference type="EMBL" id="KAL3512477.1"/>
    </source>
</evidence>
<evidence type="ECO:0000313" key="2">
    <source>
        <dbReference type="Proteomes" id="UP001630127"/>
    </source>
</evidence>
<gene>
    <name evidence="1" type="ORF">ACH5RR_025194</name>
</gene>
<dbReference type="Proteomes" id="UP001630127">
    <property type="component" value="Unassembled WGS sequence"/>
</dbReference>
<dbReference type="EMBL" id="JBJUIK010000011">
    <property type="protein sequence ID" value="KAL3512477.1"/>
    <property type="molecule type" value="Genomic_DNA"/>
</dbReference>
<sequence length="138" mass="16057">MELKKYPSFRPRFDSTISQEDSDIEVPRYTSLKDLLLNSSPNLTAYTDGSIFDSSNISIRNELVKHAASAYVQSATIIVNRDQDYWLSQICHKMKNYVASRSCWDVYFRVPLRSCFRPIFRFLDYLVNGFGRSLCSCR</sequence>
<dbReference type="PANTHER" id="PTHR34569">
    <property type="entry name" value="EXPRESSED PROTEIN"/>
    <property type="match status" value="1"/>
</dbReference>
<proteinExistence type="predicted"/>
<accession>A0ABD2Z2Z5</accession>
<dbReference type="PANTHER" id="PTHR34569:SF17">
    <property type="entry name" value="UBIQUITIN-PROTEIN LIGASE ARKADIA-A, PUTATIVE-RELATED"/>
    <property type="match status" value="1"/>
</dbReference>
<name>A0ABD2Z2Z5_9GENT</name>
<reference evidence="1 2" key="1">
    <citation type="submission" date="2024-11" db="EMBL/GenBank/DDBJ databases">
        <title>A near-complete genome assembly of Cinchona calisaya.</title>
        <authorList>
            <person name="Lian D.C."/>
            <person name="Zhao X.W."/>
            <person name="Wei L."/>
        </authorList>
    </citation>
    <scope>NUCLEOTIDE SEQUENCE [LARGE SCALE GENOMIC DNA]</scope>
    <source>
        <tissue evidence="1">Nenye</tissue>
    </source>
</reference>